<dbReference type="InterPro" id="IPR032183">
    <property type="entry name" value="PKD-like"/>
</dbReference>
<gene>
    <name evidence="1" type="ORF">IAB91_08250</name>
</gene>
<reference evidence="1" key="2">
    <citation type="journal article" date="2021" name="PeerJ">
        <title>Extensive microbial diversity within the chicken gut microbiome revealed by metagenomics and culture.</title>
        <authorList>
            <person name="Gilroy R."/>
            <person name="Ravi A."/>
            <person name="Getino M."/>
            <person name="Pursley I."/>
            <person name="Horton D.L."/>
            <person name="Alikhan N.F."/>
            <person name="Baker D."/>
            <person name="Gharbi K."/>
            <person name="Hall N."/>
            <person name="Watson M."/>
            <person name="Adriaenssens E.M."/>
            <person name="Foster-Nyarko E."/>
            <person name="Jarju S."/>
            <person name="Secka A."/>
            <person name="Antonio M."/>
            <person name="Oren A."/>
            <person name="Chaudhuri R.R."/>
            <person name="La Ragione R."/>
            <person name="Hildebrand F."/>
            <person name="Pallen M.J."/>
        </authorList>
    </citation>
    <scope>NUCLEOTIDE SEQUENCE</scope>
    <source>
        <strain evidence="1">B1-13419</strain>
    </source>
</reference>
<evidence type="ECO:0008006" key="3">
    <source>
        <dbReference type="Google" id="ProtNLM"/>
    </source>
</evidence>
<sequence>MAVAVSCAKDLGNYNYTDLNGPSISGIPETLDVLTMQTLAISPVIEGGLPEDSYTYEWKAIDRNNDNTVTEIGTEKDLRYRVALSPGAYSLYYTMTERESGIMWQTTSSLTVSSSMSEGWMVLCSDEGRTVLDFASAVTSETYRDVLSDNPDMPQYNGPRRIQWLSSMTDASSPYYLLTDDGATRLGKDSFEWTEEYRLLYESGAGEDLVPYSIVSAGFGKMIVSGTDSHYCETMGFSGLYGSAVNKGFESSPYIGANVLATQIYAAVYLLYDTTNKRFMGYCPLLERPDLGAQEPLADLDTMGEIAEGMASPDEESVVGTAFDQYPEGYDLVYMENTRYDPGNASMGVTYAILADGDSRYVYGIQCGDMLRYADCPYVLGKAYYGDISGCTGITGEDNLFAFSSLGNFLYYSTGSTVYRADLSAVPVSAEVQFELPGETITCLKFNLYQNSDNSKKSYNLVVGSETGSGEGILRIYEGYDSAGDFTGATPAEEYDGFHRIVDATYKERIY</sequence>
<comment type="caution">
    <text evidence="1">The sequence shown here is derived from an EMBL/GenBank/DDBJ whole genome shotgun (WGS) entry which is preliminary data.</text>
</comment>
<proteinExistence type="predicted"/>
<dbReference type="EMBL" id="JADIMD010000121">
    <property type="protein sequence ID" value="MBO8475263.1"/>
    <property type="molecule type" value="Genomic_DNA"/>
</dbReference>
<evidence type="ECO:0000313" key="2">
    <source>
        <dbReference type="Proteomes" id="UP000823757"/>
    </source>
</evidence>
<reference evidence="1" key="1">
    <citation type="submission" date="2020-10" db="EMBL/GenBank/DDBJ databases">
        <authorList>
            <person name="Gilroy R."/>
        </authorList>
    </citation>
    <scope>NUCLEOTIDE SEQUENCE</scope>
    <source>
        <strain evidence="1">B1-13419</strain>
    </source>
</reference>
<dbReference type="Pfam" id="PF16407">
    <property type="entry name" value="PKD_2"/>
    <property type="match status" value="1"/>
</dbReference>
<accession>A0A9D9NJD1</accession>
<dbReference type="Proteomes" id="UP000823757">
    <property type="component" value="Unassembled WGS sequence"/>
</dbReference>
<dbReference type="AlphaFoldDB" id="A0A9D9NJD1"/>
<organism evidence="1 2">
    <name type="scientific">Candidatus Cryptobacteroides faecigallinarum</name>
    <dbReference type="NCBI Taxonomy" id="2840763"/>
    <lineage>
        <taxon>Bacteria</taxon>
        <taxon>Pseudomonadati</taxon>
        <taxon>Bacteroidota</taxon>
        <taxon>Bacteroidia</taxon>
        <taxon>Bacteroidales</taxon>
        <taxon>Candidatus Cryptobacteroides</taxon>
    </lineage>
</organism>
<protein>
    <recommendedName>
        <fullName evidence="3">PKD-like family protein</fullName>
    </recommendedName>
</protein>
<name>A0A9D9NJD1_9BACT</name>
<evidence type="ECO:0000313" key="1">
    <source>
        <dbReference type="EMBL" id="MBO8475263.1"/>
    </source>
</evidence>